<dbReference type="AlphaFoldDB" id="A2EN25"/>
<evidence type="ECO:0000313" key="1">
    <source>
        <dbReference type="EMBL" id="EAY05933.1"/>
    </source>
</evidence>
<dbReference type="KEGG" id="tva:4763796"/>
<reference evidence="1" key="2">
    <citation type="journal article" date="2007" name="Science">
        <title>Draft genome sequence of the sexually transmitted pathogen Trichomonas vaginalis.</title>
        <authorList>
            <person name="Carlton J.M."/>
            <person name="Hirt R.P."/>
            <person name="Silva J.C."/>
            <person name="Delcher A.L."/>
            <person name="Schatz M."/>
            <person name="Zhao Q."/>
            <person name="Wortman J.R."/>
            <person name="Bidwell S.L."/>
            <person name="Alsmark U.C.M."/>
            <person name="Besteiro S."/>
            <person name="Sicheritz-Ponten T."/>
            <person name="Noel C.J."/>
            <person name="Dacks J.B."/>
            <person name="Foster P.G."/>
            <person name="Simillion C."/>
            <person name="Van de Peer Y."/>
            <person name="Miranda-Saavedra D."/>
            <person name="Barton G.J."/>
            <person name="Westrop G.D."/>
            <person name="Mueller S."/>
            <person name="Dessi D."/>
            <person name="Fiori P.L."/>
            <person name="Ren Q."/>
            <person name="Paulsen I."/>
            <person name="Zhang H."/>
            <person name="Bastida-Corcuera F.D."/>
            <person name="Simoes-Barbosa A."/>
            <person name="Brown M.T."/>
            <person name="Hayes R.D."/>
            <person name="Mukherjee M."/>
            <person name="Okumura C.Y."/>
            <person name="Schneider R."/>
            <person name="Smith A.J."/>
            <person name="Vanacova S."/>
            <person name="Villalvazo M."/>
            <person name="Haas B.J."/>
            <person name="Pertea M."/>
            <person name="Feldblyum T.V."/>
            <person name="Utterback T.R."/>
            <person name="Shu C.L."/>
            <person name="Osoegawa K."/>
            <person name="de Jong P.J."/>
            <person name="Hrdy I."/>
            <person name="Horvathova L."/>
            <person name="Zubacova Z."/>
            <person name="Dolezal P."/>
            <person name="Malik S.B."/>
            <person name="Logsdon J.M. Jr."/>
            <person name="Henze K."/>
            <person name="Gupta A."/>
            <person name="Wang C.C."/>
            <person name="Dunne R.L."/>
            <person name="Upcroft J.A."/>
            <person name="Upcroft P."/>
            <person name="White O."/>
            <person name="Salzberg S.L."/>
            <person name="Tang P."/>
            <person name="Chiu C.-H."/>
            <person name="Lee Y.-S."/>
            <person name="Embley T.M."/>
            <person name="Coombs G.H."/>
            <person name="Mottram J.C."/>
            <person name="Tachezy J."/>
            <person name="Fraser-Liggett C.M."/>
            <person name="Johnson P.J."/>
        </authorList>
    </citation>
    <scope>NUCLEOTIDE SEQUENCE [LARGE SCALE GENOMIC DNA]</scope>
    <source>
        <strain evidence="1">G3</strain>
    </source>
</reference>
<reference evidence="1" key="1">
    <citation type="submission" date="2006-10" db="EMBL/GenBank/DDBJ databases">
        <authorList>
            <person name="Amadeo P."/>
            <person name="Zhao Q."/>
            <person name="Wortman J."/>
            <person name="Fraser-Liggett C."/>
            <person name="Carlton J."/>
        </authorList>
    </citation>
    <scope>NUCLEOTIDE SEQUENCE</scope>
    <source>
        <strain evidence="1">G3</strain>
    </source>
</reference>
<dbReference type="RefSeq" id="XP_001318156.1">
    <property type="nucleotide sequence ID" value="XM_001318121.1"/>
</dbReference>
<dbReference type="InParanoid" id="A2EN25"/>
<dbReference type="VEuPathDB" id="TrichDB:TVAG_087110"/>
<evidence type="ECO:0000313" key="2">
    <source>
        <dbReference type="Proteomes" id="UP000001542"/>
    </source>
</evidence>
<gene>
    <name evidence="1" type="ORF">TVAG_087110</name>
</gene>
<proteinExistence type="predicted"/>
<keyword evidence="2" id="KW-1185">Reference proteome</keyword>
<protein>
    <submittedName>
        <fullName evidence="1">Uncharacterized protein</fullName>
    </submittedName>
</protein>
<organism evidence="1 2">
    <name type="scientific">Trichomonas vaginalis (strain ATCC PRA-98 / G3)</name>
    <dbReference type="NCBI Taxonomy" id="412133"/>
    <lineage>
        <taxon>Eukaryota</taxon>
        <taxon>Metamonada</taxon>
        <taxon>Parabasalia</taxon>
        <taxon>Trichomonadida</taxon>
        <taxon>Trichomonadidae</taxon>
        <taxon>Trichomonas</taxon>
    </lineage>
</organism>
<sequence>MFNVWDQFQFGAFGFRDNEELFNVADLILSNTKEKDALAYQKLKIANTKSTLPKPMYFTLTILEFLIEFRRDNFLRTVGEFENYRVDNAKISKRRPRGNPEEVEDYILKPYVLFVYDFMKTNYWAKMRQEYQQKTDSTISKFKDLFTPENTAQFSSSTFGFTELTIIVLPQLMNELLTNENPFGLNFDSIKVKLSDFLTKITQSNQNISTIIKFYVSQKDPADPFVARFIELMPSINDVKIPAYPNGDPWGLTPVGYVYGKRPTDLTLPADQVCEIELPVEQTA</sequence>
<name>A2EN25_TRIV3</name>
<dbReference type="VEuPathDB" id="TrichDB:TVAGG3_0334520"/>
<dbReference type="EMBL" id="DS113436">
    <property type="protein sequence ID" value="EAY05933.1"/>
    <property type="molecule type" value="Genomic_DNA"/>
</dbReference>
<dbReference type="Proteomes" id="UP000001542">
    <property type="component" value="Unassembled WGS sequence"/>
</dbReference>
<accession>A2EN25</accession>